<accession>A0ABS2GMY9</accession>
<comment type="caution">
    <text evidence="2">The sequence shown here is derived from an EMBL/GenBank/DDBJ whole genome shotgun (WGS) entry which is preliminary data.</text>
</comment>
<dbReference type="EMBL" id="JACSNR010000003">
    <property type="protein sequence ID" value="MBM6922888.1"/>
    <property type="molecule type" value="Genomic_DNA"/>
</dbReference>
<protein>
    <recommendedName>
        <fullName evidence="4">YcxB-like protein</fullName>
    </recommendedName>
</protein>
<dbReference type="Proteomes" id="UP000724149">
    <property type="component" value="Unassembled WGS sequence"/>
</dbReference>
<organism evidence="2 3">
    <name type="scientific">Hydrogenoanaerobacterium saccharovorans</name>
    <dbReference type="NCBI Taxonomy" id="474960"/>
    <lineage>
        <taxon>Bacteria</taxon>
        <taxon>Bacillati</taxon>
        <taxon>Bacillota</taxon>
        <taxon>Clostridia</taxon>
        <taxon>Eubacteriales</taxon>
        <taxon>Oscillospiraceae</taxon>
        <taxon>Hydrogenoanaerobacterium</taxon>
    </lineage>
</organism>
<evidence type="ECO:0008006" key="4">
    <source>
        <dbReference type="Google" id="ProtNLM"/>
    </source>
</evidence>
<feature type="transmembrane region" description="Helical" evidence="1">
    <location>
        <begin position="73"/>
        <end position="92"/>
    </location>
</feature>
<dbReference type="RefSeq" id="WP_204720071.1">
    <property type="nucleotide sequence ID" value="NZ_JACSNR010000003.1"/>
</dbReference>
<reference evidence="2 3" key="1">
    <citation type="journal article" date="2021" name="Sci. Rep.">
        <title>The distribution of antibiotic resistance genes in chicken gut microbiota commensals.</title>
        <authorList>
            <person name="Juricova H."/>
            <person name="Matiasovicova J."/>
            <person name="Kubasova T."/>
            <person name="Cejkova D."/>
            <person name="Rychlik I."/>
        </authorList>
    </citation>
    <scope>NUCLEOTIDE SEQUENCE [LARGE SCALE GENOMIC DNA]</scope>
    <source>
        <strain evidence="2 3">An564</strain>
    </source>
</reference>
<evidence type="ECO:0000313" key="2">
    <source>
        <dbReference type="EMBL" id="MBM6922888.1"/>
    </source>
</evidence>
<keyword evidence="1" id="KW-0472">Membrane</keyword>
<keyword evidence="1" id="KW-1133">Transmembrane helix</keyword>
<feature type="transmembrane region" description="Helical" evidence="1">
    <location>
        <begin position="43"/>
        <end position="61"/>
    </location>
</feature>
<evidence type="ECO:0000313" key="3">
    <source>
        <dbReference type="Proteomes" id="UP000724149"/>
    </source>
</evidence>
<evidence type="ECO:0000256" key="1">
    <source>
        <dbReference type="SAM" id="Phobius"/>
    </source>
</evidence>
<keyword evidence="1" id="KW-0812">Transmembrane</keyword>
<keyword evidence="3" id="KW-1185">Reference proteome</keyword>
<sequence length="197" mass="23282">MAEKEIILELDYRISPEDFYTFSVRSMNRQYAARAKKTNFTGILKLLVGILVLGYVIYARQTAMIQSPLMNEVVLVLAVVIFGYGVYCFSYYRWIFPYLVKKYARSGYKNSSYLQNPIRLRFYSTGFDEESEQNTLSFRWQQFSRVVLEEDIYMLELREGGRTLLIPRHALEEEKFLLDELIRTVCGKYKLPLDTTY</sequence>
<gene>
    <name evidence="2" type="ORF">H9X81_04170</name>
</gene>
<name>A0ABS2GMY9_9FIRM</name>
<proteinExistence type="predicted"/>